<dbReference type="PANTHER" id="PTHR13256:SF16">
    <property type="entry name" value="ALPHA_BETA-TUBULIN-N-ACETYLTRANSFERASE 9"/>
    <property type="match status" value="1"/>
</dbReference>
<dbReference type="InterPro" id="IPR016181">
    <property type="entry name" value="Acyl_CoA_acyltransferase"/>
</dbReference>
<sequence length="162" mass="18808">MKLNANTKILGSRISLVPYVDAHVPTYHEWMKDPEILELTGSEPLTLEEEYEMVSTWRDSEDKLTFIVLEGDRLIGDTNVYFGPDADFRFGEVEIMIAERTARRKGYGWEAMHLMITYVLQAFPRLQYLVAKIKAYNAPSIAMFEKMGFREAERSEVFMKLP</sequence>
<keyword evidence="2" id="KW-0808">Transferase</keyword>
<reference evidence="6" key="1">
    <citation type="submission" date="2021-01" db="EMBL/GenBank/DDBJ databases">
        <title>Caligus Genome Assembly.</title>
        <authorList>
            <person name="Gallardo-Escarate C."/>
        </authorList>
    </citation>
    <scope>NUCLEOTIDE SEQUENCE [LARGE SCALE GENOMIC DNA]</scope>
</reference>
<evidence type="ECO:0000259" key="4">
    <source>
        <dbReference type="PROSITE" id="PS51186"/>
    </source>
</evidence>
<evidence type="ECO:0000256" key="2">
    <source>
        <dbReference type="ARBA" id="ARBA00022679"/>
    </source>
</evidence>
<gene>
    <name evidence="5" type="ORF">FKW44_004246</name>
</gene>
<dbReference type="InterPro" id="IPR000182">
    <property type="entry name" value="GNAT_dom"/>
</dbReference>
<dbReference type="SUPFAM" id="SSF55729">
    <property type="entry name" value="Acyl-CoA N-acyltransferases (Nat)"/>
    <property type="match status" value="1"/>
</dbReference>
<evidence type="ECO:0000313" key="6">
    <source>
        <dbReference type="Proteomes" id="UP000595437"/>
    </source>
</evidence>
<keyword evidence="6" id="KW-1185">Reference proteome</keyword>
<dbReference type="PROSITE" id="PS51186">
    <property type="entry name" value="GNAT"/>
    <property type="match status" value="1"/>
</dbReference>
<comment type="similarity">
    <text evidence="1">Belongs to the acetyltransferase family. GNAT subfamily.</text>
</comment>
<proteinExistence type="inferred from homology"/>
<protein>
    <submittedName>
        <fullName evidence="5">SFRICE_008027</fullName>
    </submittedName>
</protein>
<dbReference type="Gene3D" id="3.40.630.30">
    <property type="match status" value="1"/>
</dbReference>
<dbReference type="EMBL" id="CP045892">
    <property type="protein sequence ID" value="QQP52188.1"/>
    <property type="molecule type" value="Genomic_DNA"/>
</dbReference>
<keyword evidence="3" id="KW-0012">Acyltransferase</keyword>
<dbReference type="Proteomes" id="UP000595437">
    <property type="component" value="Chromosome 3"/>
</dbReference>
<dbReference type="InterPro" id="IPR039135">
    <property type="entry name" value="NAT9-like"/>
</dbReference>
<dbReference type="OrthoDB" id="5043642at2759"/>
<dbReference type="GO" id="GO:0008080">
    <property type="term" value="F:N-acetyltransferase activity"/>
    <property type="evidence" value="ECO:0007669"/>
    <property type="project" value="InterPro"/>
</dbReference>
<accession>A0A7T8HLG5</accession>
<evidence type="ECO:0000256" key="1">
    <source>
        <dbReference type="ARBA" id="ARBA00009342"/>
    </source>
</evidence>
<evidence type="ECO:0000256" key="3">
    <source>
        <dbReference type="ARBA" id="ARBA00023315"/>
    </source>
</evidence>
<name>A0A7T8HLG5_CALRO</name>
<dbReference type="AlphaFoldDB" id="A0A7T8HLG5"/>
<evidence type="ECO:0000313" key="5">
    <source>
        <dbReference type="EMBL" id="QQP52188.1"/>
    </source>
</evidence>
<dbReference type="Pfam" id="PF13302">
    <property type="entry name" value="Acetyltransf_3"/>
    <property type="match status" value="1"/>
</dbReference>
<dbReference type="PANTHER" id="PTHR13256">
    <property type="entry name" value="N-ACETYLTRANSFERASE 9"/>
    <property type="match status" value="1"/>
</dbReference>
<feature type="domain" description="N-acetyltransferase" evidence="4">
    <location>
        <begin position="14"/>
        <end position="162"/>
    </location>
</feature>
<organism evidence="5 6">
    <name type="scientific">Caligus rogercresseyi</name>
    <name type="common">Sea louse</name>
    <dbReference type="NCBI Taxonomy" id="217165"/>
    <lineage>
        <taxon>Eukaryota</taxon>
        <taxon>Metazoa</taxon>
        <taxon>Ecdysozoa</taxon>
        <taxon>Arthropoda</taxon>
        <taxon>Crustacea</taxon>
        <taxon>Multicrustacea</taxon>
        <taxon>Hexanauplia</taxon>
        <taxon>Copepoda</taxon>
        <taxon>Siphonostomatoida</taxon>
        <taxon>Caligidae</taxon>
        <taxon>Caligus</taxon>
    </lineage>
</organism>